<keyword evidence="3" id="KW-1185">Reference proteome</keyword>
<organism evidence="2 3">
    <name type="scientific">Pustulibacterium marinum</name>
    <dbReference type="NCBI Taxonomy" id="1224947"/>
    <lineage>
        <taxon>Bacteria</taxon>
        <taxon>Pseudomonadati</taxon>
        <taxon>Bacteroidota</taxon>
        <taxon>Flavobacteriia</taxon>
        <taxon>Flavobacteriales</taxon>
        <taxon>Flavobacteriaceae</taxon>
        <taxon>Pustulibacterium</taxon>
    </lineage>
</organism>
<evidence type="ECO:0000313" key="2">
    <source>
        <dbReference type="EMBL" id="SFU75896.1"/>
    </source>
</evidence>
<dbReference type="Proteomes" id="UP000199138">
    <property type="component" value="Unassembled WGS sequence"/>
</dbReference>
<dbReference type="STRING" id="1224947.SAMN05216480_12110"/>
<dbReference type="EMBL" id="FPBK01000021">
    <property type="protein sequence ID" value="SFU75896.1"/>
    <property type="molecule type" value="Genomic_DNA"/>
</dbReference>
<gene>
    <name evidence="2" type="ORF">SAMN05216480_12110</name>
</gene>
<evidence type="ECO:0000256" key="1">
    <source>
        <dbReference type="SAM" id="Phobius"/>
    </source>
</evidence>
<evidence type="ECO:0000313" key="3">
    <source>
        <dbReference type="Proteomes" id="UP000199138"/>
    </source>
</evidence>
<dbReference type="RefSeq" id="WP_093026477.1">
    <property type="nucleotide sequence ID" value="NZ_FPBK01000021.1"/>
</dbReference>
<keyword evidence="1" id="KW-1133">Transmembrane helix</keyword>
<keyword evidence="1" id="KW-0472">Membrane</keyword>
<keyword evidence="1" id="KW-0812">Transmembrane</keyword>
<dbReference type="AlphaFoldDB" id="A0A1I7ISJ8"/>
<proteinExistence type="predicted"/>
<accession>A0A1I7ISJ8</accession>
<protein>
    <submittedName>
        <fullName evidence="2">Uncharacterized protein</fullName>
    </submittedName>
</protein>
<feature type="transmembrane region" description="Helical" evidence="1">
    <location>
        <begin position="7"/>
        <end position="26"/>
    </location>
</feature>
<sequence length="237" mass="26954">MKNSKTIKYLMIVLAISIFTVFTLHWSGVKLPVFFNDPTELVTGKIVQVALKPSALVRFGFVHDQEIKVLFTLRDSSYIGTYVFKSPNKTLAVGDSALLKVSKKTTEVVDVVQVSSGKKYPDWNTLVYAYSGKEMKEYISFKNEIFSLKSFKKDRYQNAEVLGVFEPHQDTLKVKCIQRIAPDGSVAYFLNEKSKEFKYLIRPDELIDVQNQKSYKRSQIHTTVSDSIVVRSVSGVN</sequence>
<dbReference type="OrthoDB" id="1115357at2"/>
<name>A0A1I7ISJ8_9FLAO</name>
<reference evidence="2 3" key="1">
    <citation type="submission" date="2016-10" db="EMBL/GenBank/DDBJ databases">
        <authorList>
            <person name="de Groot N.N."/>
        </authorList>
    </citation>
    <scope>NUCLEOTIDE SEQUENCE [LARGE SCALE GENOMIC DNA]</scope>
    <source>
        <strain evidence="2 3">CGMCC 1.12333</strain>
    </source>
</reference>